<evidence type="ECO:0000313" key="3">
    <source>
        <dbReference type="Proteomes" id="UP000593567"/>
    </source>
</evidence>
<dbReference type="Proteomes" id="UP000593567">
    <property type="component" value="Unassembled WGS sequence"/>
</dbReference>
<feature type="compositionally biased region" description="Basic residues" evidence="1">
    <location>
        <begin position="95"/>
        <end position="114"/>
    </location>
</feature>
<feature type="compositionally biased region" description="Polar residues" evidence="1">
    <location>
        <begin position="133"/>
        <end position="155"/>
    </location>
</feature>
<evidence type="ECO:0000313" key="2">
    <source>
        <dbReference type="EMBL" id="KAF6032096.1"/>
    </source>
</evidence>
<name>A0A7J7K3F2_BUGNE</name>
<dbReference type="EMBL" id="VXIV02001535">
    <property type="protein sequence ID" value="KAF6032096.1"/>
    <property type="molecule type" value="Genomic_DNA"/>
</dbReference>
<reference evidence="2" key="1">
    <citation type="submission" date="2020-06" db="EMBL/GenBank/DDBJ databases">
        <title>Draft genome of Bugula neritina, a colonial animal packing powerful symbionts and potential medicines.</title>
        <authorList>
            <person name="Rayko M."/>
        </authorList>
    </citation>
    <scope>NUCLEOTIDE SEQUENCE [LARGE SCALE GENOMIC DNA]</scope>
    <source>
        <strain evidence="2">Kwan_BN1</strain>
    </source>
</reference>
<keyword evidence="3" id="KW-1185">Reference proteome</keyword>
<evidence type="ECO:0000256" key="1">
    <source>
        <dbReference type="SAM" id="MobiDB-lite"/>
    </source>
</evidence>
<organism evidence="2 3">
    <name type="scientific">Bugula neritina</name>
    <name type="common">Brown bryozoan</name>
    <name type="synonym">Sertularia neritina</name>
    <dbReference type="NCBI Taxonomy" id="10212"/>
    <lineage>
        <taxon>Eukaryota</taxon>
        <taxon>Metazoa</taxon>
        <taxon>Spiralia</taxon>
        <taxon>Lophotrochozoa</taxon>
        <taxon>Bryozoa</taxon>
        <taxon>Gymnolaemata</taxon>
        <taxon>Cheilostomatida</taxon>
        <taxon>Flustrina</taxon>
        <taxon>Buguloidea</taxon>
        <taxon>Bugulidae</taxon>
        <taxon>Bugula</taxon>
    </lineage>
</organism>
<accession>A0A7J7K3F2</accession>
<gene>
    <name evidence="2" type="ORF">EB796_009596</name>
</gene>
<dbReference type="AlphaFoldDB" id="A0A7J7K3F2"/>
<proteinExistence type="predicted"/>
<comment type="caution">
    <text evidence="2">The sequence shown here is derived from an EMBL/GenBank/DDBJ whole genome shotgun (WGS) entry which is preliminary data.</text>
</comment>
<protein>
    <submittedName>
        <fullName evidence="2">Uncharacterized protein</fullName>
    </submittedName>
</protein>
<sequence length="190" mass="21855">MPEFYSIDPEMDNVTKICMPAFLPTIQAKTQTKDATEKQTSIVRKYLRKIDLTRNTTPTTPYATQSLPLELNDNRMDHLFELEKSVLLHEPVRAKTQKSQKRKPTKYRSRHKPTGNKNKLIGRVYLGVEREPSSTGYSQKPSKSTSSTRMSYHSMTTPQEELITNFSRISMRHVQATINNKRLALLPSIT</sequence>
<feature type="region of interest" description="Disordered" evidence="1">
    <location>
        <begin position="91"/>
        <end position="155"/>
    </location>
</feature>